<reference evidence="2 3" key="1">
    <citation type="submission" date="2024-10" db="EMBL/GenBank/DDBJ databases">
        <title>Updated reference genomes for cyclostephanoid diatoms.</title>
        <authorList>
            <person name="Roberts W.R."/>
            <person name="Alverson A.J."/>
        </authorList>
    </citation>
    <scope>NUCLEOTIDE SEQUENCE [LARGE SCALE GENOMIC DNA]</scope>
    <source>
        <strain evidence="2 3">AJA010-31</strain>
    </source>
</reference>
<feature type="signal peptide" evidence="1">
    <location>
        <begin position="1"/>
        <end position="25"/>
    </location>
</feature>
<accession>A0ABD3MMR9</accession>
<dbReference type="EMBL" id="JALLPJ020001403">
    <property type="protein sequence ID" value="KAL3765319.1"/>
    <property type="molecule type" value="Genomic_DNA"/>
</dbReference>
<proteinExistence type="predicted"/>
<name>A0ABD3MMR9_9STRA</name>
<sequence length="133" mass="14135">MMLNTMIIKLTALIIFTLMLSCINSKEIVPSHKWQKLMDNDTIPAGMHVKVNLSTGEKWAKSAGDDEDDTLSSTSVELKEDGNVEIVSSTCDLKSAPCNSSTYSVGGSKGAGDICCSSKTETAKLSVSEAPSN</sequence>
<keyword evidence="3" id="KW-1185">Reference proteome</keyword>
<feature type="chain" id="PRO_5044887235" description="Secreted protein" evidence="1">
    <location>
        <begin position="26"/>
        <end position="133"/>
    </location>
</feature>
<dbReference type="Proteomes" id="UP001530400">
    <property type="component" value="Unassembled WGS sequence"/>
</dbReference>
<organism evidence="2 3">
    <name type="scientific">Cyclotella atomus</name>
    <dbReference type="NCBI Taxonomy" id="382360"/>
    <lineage>
        <taxon>Eukaryota</taxon>
        <taxon>Sar</taxon>
        <taxon>Stramenopiles</taxon>
        <taxon>Ochrophyta</taxon>
        <taxon>Bacillariophyta</taxon>
        <taxon>Coscinodiscophyceae</taxon>
        <taxon>Thalassiosirophycidae</taxon>
        <taxon>Stephanodiscales</taxon>
        <taxon>Stephanodiscaceae</taxon>
        <taxon>Cyclotella</taxon>
    </lineage>
</organism>
<evidence type="ECO:0008006" key="4">
    <source>
        <dbReference type="Google" id="ProtNLM"/>
    </source>
</evidence>
<dbReference type="AlphaFoldDB" id="A0ABD3MMR9"/>
<protein>
    <recommendedName>
        <fullName evidence="4">Secreted protein</fullName>
    </recommendedName>
</protein>
<keyword evidence="1" id="KW-0732">Signal</keyword>
<evidence type="ECO:0000313" key="3">
    <source>
        <dbReference type="Proteomes" id="UP001530400"/>
    </source>
</evidence>
<evidence type="ECO:0000256" key="1">
    <source>
        <dbReference type="SAM" id="SignalP"/>
    </source>
</evidence>
<evidence type="ECO:0000313" key="2">
    <source>
        <dbReference type="EMBL" id="KAL3765319.1"/>
    </source>
</evidence>
<gene>
    <name evidence="2" type="ORF">ACHAWO_010008</name>
</gene>
<comment type="caution">
    <text evidence="2">The sequence shown here is derived from an EMBL/GenBank/DDBJ whole genome shotgun (WGS) entry which is preliminary data.</text>
</comment>